<dbReference type="PROSITE" id="PS50887">
    <property type="entry name" value="GGDEF"/>
    <property type="match status" value="1"/>
</dbReference>
<evidence type="ECO:0000256" key="1">
    <source>
        <dbReference type="ARBA" id="ARBA00012528"/>
    </source>
</evidence>
<proteinExistence type="predicted"/>
<evidence type="ECO:0000256" key="2">
    <source>
        <dbReference type="ARBA" id="ARBA00034247"/>
    </source>
</evidence>
<dbReference type="Pfam" id="PF13185">
    <property type="entry name" value="GAF_2"/>
    <property type="match status" value="1"/>
</dbReference>
<gene>
    <name evidence="5" type="ORF">NM961_11785</name>
</gene>
<dbReference type="Proteomes" id="UP001165498">
    <property type="component" value="Unassembled WGS sequence"/>
</dbReference>
<protein>
    <recommendedName>
        <fullName evidence="1">diguanylate cyclase</fullName>
        <ecNumber evidence="1">2.7.7.65</ecNumber>
    </recommendedName>
</protein>
<feature type="coiled-coil region" evidence="3">
    <location>
        <begin position="344"/>
        <end position="378"/>
    </location>
</feature>
<dbReference type="SMART" id="SM00065">
    <property type="entry name" value="GAF"/>
    <property type="match status" value="2"/>
</dbReference>
<dbReference type="Gene3D" id="3.30.70.270">
    <property type="match status" value="1"/>
</dbReference>
<dbReference type="InterPro" id="IPR029016">
    <property type="entry name" value="GAF-like_dom_sf"/>
</dbReference>
<dbReference type="CDD" id="cd01949">
    <property type="entry name" value="GGDEF"/>
    <property type="match status" value="1"/>
</dbReference>
<feature type="domain" description="GGDEF" evidence="4">
    <location>
        <begin position="406"/>
        <end position="543"/>
    </location>
</feature>
<organism evidence="5 6">
    <name type="scientific">Tahibacter harae</name>
    <dbReference type="NCBI Taxonomy" id="2963937"/>
    <lineage>
        <taxon>Bacteria</taxon>
        <taxon>Pseudomonadati</taxon>
        <taxon>Pseudomonadota</taxon>
        <taxon>Gammaproteobacteria</taxon>
        <taxon>Lysobacterales</taxon>
        <taxon>Rhodanobacteraceae</taxon>
        <taxon>Tahibacter</taxon>
    </lineage>
</organism>
<evidence type="ECO:0000313" key="5">
    <source>
        <dbReference type="EMBL" id="MCQ4165391.1"/>
    </source>
</evidence>
<dbReference type="Pfam" id="PF01590">
    <property type="entry name" value="GAF"/>
    <property type="match status" value="1"/>
</dbReference>
<dbReference type="InterPro" id="IPR029787">
    <property type="entry name" value="Nucleotide_cyclase"/>
</dbReference>
<dbReference type="InterPro" id="IPR043128">
    <property type="entry name" value="Rev_trsase/Diguanyl_cyclase"/>
</dbReference>
<comment type="catalytic activity">
    <reaction evidence="2">
        <text>2 GTP = 3',3'-c-di-GMP + 2 diphosphate</text>
        <dbReference type="Rhea" id="RHEA:24898"/>
        <dbReference type="ChEBI" id="CHEBI:33019"/>
        <dbReference type="ChEBI" id="CHEBI:37565"/>
        <dbReference type="ChEBI" id="CHEBI:58805"/>
        <dbReference type="EC" id="2.7.7.65"/>
    </reaction>
</comment>
<dbReference type="PANTHER" id="PTHR45138">
    <property type="entry name" value="REGULATORY COMPONENTS OF SENSORY TRANSDUCTION SYSTEM"/>
    <property type="match status" value="1"/>
</dbReference>
<dbReference type="EC" id="2.7.7.65" evidence="1"/>
<name>A0ABT1QSW6_9GAMM</name>
<dbReference type="InterPro" id="IPR050469">
    <property type="entry name" value="Diguanylate_Cyclase"/>
</dbReference>
<evidence type="ECO:0000313" key="6">
    <source>
        <dbReference type="Proteomes" id="UP001165498"/>
    </source>
</evidence>
<dbReference type="RefSeq" id="WP_255914557.1">
    <property type="nucleotide sequence ID" value="NZ_JANFQO010000009.1"/>
</dbReference>
<dbReference type="EMBL" id="JANFQO010000009">
    <property type="protein sequence ID" value="MCQ4165391.1"/>
    <property type="molecule type" value="Genomic_DNA"/>
</dbReference>
<keyword evidence="6" id="KW-1185">Reference proteome</keyword>
<comment type="caution">
    <text evidence="5">The sequence shown here is derived from an EMBL/GenBank/DDBJ whole genome shotgun (WGS) entry which is preliminary data.</text>
</comment>
<dbReference type="InterPro" id="IPR000160">
    <property type="entry name" value="GGDEF_dom"/>
</dbReference>
<keyword evidence="3" id="KW-0175">Coiled coil</keyword>
<accession>A0ABT1QSW6</accession>
<dbReference type="SMART" id="SM00267">
    <property type="entry name" value="GGDEF"/>
    <property type="match status" value="1"/>
</dbReference>
<dbReference type="PANTHER" id="PTHR45138:SF9">
    <property type="entry name" value="DIGUANYLATE CYCLASE DGCM-RELATED"/>
    <property type="match status" value="1"/>
</dbReference>
<dbReference type="SUPFAM" id="SSF55073">
    <property type="entry name" value="Nucleotide cyclase"/>
    <property type="match status" value="1"/>
</dbReference>
<dbReference type="Pfam" id="PF00990">
    <property type="entry name" value="GGDEF"/>
    <property type="match status" value="1"/>
</dbReference>
<dbReference type="Gene3D" id="3.30.450.40">
    <property type="match status" value="2"/>
</dbReference>
<dbReference type="NCBIfam" id="TIGR00254">
    <property type="entry name" value="GGDEF"/>
    <property type="match status" value="1"/>
</dbReference>
<evidence type="ECO:0000256" key="3">
    <source>
        <dbReference type="SAM" id="Coils"/>
    </source>
</evidence>
<dbReference type="SUPFAM" id="SSF55781">
    <property type="entry name" value="GAF domain-like"/>
    <property type="match status" value="2"/>
</dbReference>
<sequence>MSHPDASDAGRNGREREERQLALIHRIARLGTQPLPLRQKLQQIVDLLKQHLDCAFVACAAIDLRQGRFRCEALASDLPSAIFVGYGRELGSGVVGEVAVSGRTLHVPDVSLHPNYVETLPGARAELCVPVRYNGETMAVINAEATTAGAFGDCVDLLETVAEQVAGLFAVDRLSDEQRQRVELLGMLSDLSRAAIEADGLDEVLYRIVHFLRDRFRLESVGVLLADTTAADKLRFSAHAGNSVFHGRSGGDWPATLGVIGRAFRSGQAQYVPDVIEDPDYVLGNPAVTCEFVLPVRARGQFLGLLNLEAVDPECLSDSNRQMLAALAEQVSGALHLAVTNARLREINRLVEEKSAALAQANLRLRQANELLERLSHRDGLTGIANRRRFDEMLVTEWSRAQRHGHSLALLMLDIDDFKSYNDGYGHVAGDEALRQVARVLSAALGRGEDCIARYGGEEFAALLPHTTLVEALHVGAHIARALAHLALPHAYSRAAPVLTLSMGAAALVPQGELDPCVLVDQADSALYRAKSQGRNRIETPPISLHSRVANAAK</sequence>
<dbReference type="InterPro" id="IPR003018">
    <property type="entry name" value="GAF"/>
</dbReference>
<evidence type="ECO:0000259" key="4">
    <source>
        <dbReference type="PROSITE" id="PS50887"/>
    </source>
</evidence>
<reference evidence="5" key="1">
    <citation type="submission" date="2022-07" db="EMBL/GenBank/DDBJ databases">
        <title>Tahibacter sp., a new gammaproteobacterium isolated from the silt sample collected at pig farm.</title>
        <authorList>
            <person name="Chen H."/>
        </authorList>
    </citation>
    <scope>NUCLEOTIDE SEQUENCE</scope>
    <source>
        <strain evidence="5">P2K</strain>
    </source>
</reference>